<dbReference type="Gene3D" id="3.10.200.10">
    <property type="entry name" value="Alpha carbonic anhydrase"/>
    <property type="match status" value="1"/>
</dbReference>
<dbReference type="Pfam" id="PF00194">
    <property type="entry name" value="Carb_anhydrase"/>
    <property type="match status" value="1"/>
</dbReference>
<proteinExistence type="inferred from homology"/>
<evidence type="ECO:0000256" key="6">
    <source>
        <dbReference type="ARBA" id="ARBA00048348"/>
    </source>
</evidence>
<keyword evidence="7" id="KW-0732">Signal</keyword>
<dbReference type="EC" id="4.2.1.1" evidence="2"/>
<dbReference type="GO" id="GO:0004089">
    <property type="term" value="F:carbonate dehydratase activity"/>
    <property type="evidence" value="ECO:0007669"/>
    <property type="project" value="UniProtKB-EC"/>
</dbReference>
<protein>
    <recommendedName>
        <fullName evidence="2">carbonic anhydrase</fullName>
        <ecNumber evidence="2">4.2.1.1</ecNumber>
    </recommendedName>
</protein>
<gene>
    <name evidence="9" type="ORF">M427DRAFT_52917</name>
</gene>
<dbReference type="InterPro" id="IPR023561">
    <property type="entry name" value="Carbonic_anhydrase_a-class"/>
</dbReference>
<dbReference type="Proteomes" id="UP000070544">
    <property type="component" value="Unassembled WGS sequence"/>
</dbReference>
<evidence type="ECO:0000256" key="4">
    <source>
        <dbReference type="ARBA" id="ARBA00022833"/>
    </source>
</evidence>
<feature type="chain" id="PRO_5007296413" description="carbonic anhydrase" evidence="7">
    <location>
        <begin position="23"/>
        <end position="286"/>
    </location>
</feature>
<reference evidence="9 10" key="1">
    <citation type="journal article" date="2015" name="Genome Biol. Evol.">
        <title>Phylogenomic analyses indicate that early fungi evolved digesting cell walls of algal ancestors of land plants.</title>
        <authorList>
            <person name="Chang Y."/>
            <person name="Wang S."/>
            <person name="Sekimoto S."/>
            <person name="Aerts A.L."/>
            <person name="Choi C."/>
            <person name="Clum A."/>
            <person name="LaButti K.M."/>
            <person name="Lindquist E.A."/>
            <person name="Yee Ngan C."/>
            <person name="Ohm R.A."/>
            <person name="Salamov A.A."/>
            <person name="Grigoriev I.V."/>
            <person name="Spatafora J.W."/>
            <person name="Berbee M.L."/>
        </authorList>
    </citation>
    <scope>NUCLEOTIDE SEQUENCE [LARGE SCALE GENOMIC DNA]</scope>
    <source>
        <strain evidence="9 10">JEL478</strain>
    </source>
</reference>
<dbReference type="SMART" id="SM01057">
    <property type="entry name" value="Carb_anhydrase"/>
    <property type="match status" value="1"/>
</dbReference>
<keyword evidence="4" id="KW-0862">Zinc</keyword>
<evidence type="ECO:0000256" key="1">
    <source>
        <dbReference type="ARBA" id="ARBA00010718"/>
    </source>
</evidence>
<evidence type="ECO:0000256" key="2">
    <source>
        <dbReference type="ARBA" id="ARBA00012925"/>
    </source>
</evidence>
<dbReference type="SUPFAM" id="SSF51069">
    <property type="entry name" value="Carbonic anhydrase"/>
    <property type="match status" value="1"/>
</dbReference>
<dbReference type="OrthoDB" id="429145at2759"/>
<sequence length="286" mass="32246">MTRITSLLMAIAAAALYGSGSAHPVARANVEHAHPNCLASTIMGRDELLRVRKRAVDWGYEGAKGPFYWSTINPNYTSCSTGRFQSPVDIDSTIPATYDTPVEFYYPDNFTNVQVENLGFTVELFAPAKTAYIVRDGVKYYLANFHFHAPAEHHVEGKAHPAELHMVHRSDNGSITVLALYVENYNYEPQYWLDLFLKHVPRNETAPALTVPVYPIETLVGYFKNSELYWYYDGSLTAPPCTEGVHWIIASRPIPATKKELEWLGFLMDFNARPSQKNDNVPSSLH</sequence>
<evidence type="ECO:0000259" key="8">
    <source>
        <dbReference type="PROSITE" id="PS51144"/>
    </source>
</evidence>
<dbReference type="AlphaFoldDB" id="A0A139ASG0"/>
<dbReference type="InterPro" id="IPR001148">
    <property type="entry name" value="CA_dom"/>
</dbReference>
<name>A0A139ASG0_GONPJ</name>
<dbReference type="PANTHER" id="PTHR18952">
    <property type="entry name" value="CARBONIC ANHYDRASE"/>
    <property type="match status" value="1"/>
</dbReference>
<dbReference type="OMA" id="TWTIFTE"/>
<feature type="domain" description="Alpha-carbonic anhydrase" evidence="8">
    <location>
        <begin position="56"/>
        <end position="286"/>
    </location>
</feature>
<dbReference type="InterPro" id="IPR036398">
    <property type="entry name" value="CA_dom_sf"/>
</dbReference>
<dbReference type="CDD" id="cd03124">
    <property type="entry name" value="alpha_CA_prokaryotic_like"/>
    <property type="match status" value="1"/>
</dbReference>
<evidence type="ECO:0000256" key="7">
    <source>
        <dbReference type="SAM" id="SignalP"/>
    </source>
</evidence>
<feature type="signal peptide" evidence="7">
    <location>
        <begin position="1"/>
        <end position="22"/>
    </location>
</feature>
<evidence type="ECO:0000313" key="10">
    <source>
        <dbReference type="Proteomes" id="UP000070544"/>
    </source>
</evidence>
<comment type="similarity">
    <text evidence="1">Belongs to the alpha-carbonic anhydrase family.</text>
</comment>
<keyword evidence="10" id="KW-1185">Reference proteome</keyword>
<dbReference type="EMBL" id="KQ965738">
    <property type="protein sequence ID" value="KXS19483.1"/>
    <property type="molecule type" value="Genomic_DNA"/>
</dbReference>
<keyword evidence="3" id="KW-0479">Metal-binding</keyword>
<dbReference type="PROSITE" id="PS51144">
    <property type="entry name" value="ALPHA_CA_2"/>
    <property type="match status" value="1"/>
</dbReference>
<evidence type="ECO:0000256" key="5">
    <source>
        <dbReference type="ARBA" id="ARBA00023239"/>
    </source>
</evidence>
<dbReference type="InterPro" id="IPR041891">
    <property type="entry name" value="Alpha_CA_prokaryot-like"/>
</dbReference>
<keyword evidence="5" id="KW-0456">Lyase</keyword>
<accession>A0A139ASG0</accession>
<evidence type="ECO:0000313" key="9">
    <source>
        <dbReference type="EMBL" id="KXS19483.1"/>
    </source>
</evidence>
<evidence type="ECO:0000256" key="3">
    <source>
        <dbReference type="ARBA" id="ARBA00022723"/>
    </source>
</evidence>
<organism evidence="9 10">
    <name type="scientific">Gonapodya prolifera (strain JEL478)</name>
    <name type="common">Monoblepharis prolifera</name>
    <dbReference type="NCBI Taxonomy" id="1344416"/>
    <lineage>
        <taxon>Eukaryota</taxon>
        <taxon>Fungi</taxon>
        <taxon>Fungi incertae sedis</taxon>
        <taxon>Chytridiomycota</taxon>
        <taxon>Chytridiomycota incertae sedis</taxon>
        <taxon>Monoblepharidomycetes</taxon>
        <taxon>Monoblepharidales</taxon>
        <taxon>Gonapodyaceae</taxon>
        <taxon>Gonapodya</taxon>
    </lineage>
</organism>
<comment type="catalytic activity">
    <reaction evidence="6">
        <text>hydrogencarbonate + H(+) = CO2 + H2O</text>
        <dbReference type="Rhea" id="RHEA:10748"/>
        <dbReference type="ChEBI" id="CHEBI:15377"/>
        <dbReference type="ChEBI" id="CHEBI:15378"/>
        <dbReference type="ChEBI" id="CHEBI:16526"/>
        <dbReference type="ChEBI" id="CHEBI:17544"/>
        <dbReference type="EC" id="4.2.1.1"/>
    </reaction>
</comment>
<dbReference type="STRING" id="1344416.A0A139ASG0"/>
<dbReference type="PANTHER" id="PTHR18952:SF265">
    <property type="entry name" value="CARBONIC ANHYDRASE"/>
    <property type="match status" value="1"/>
</dbReference>
<dbReference type="GO" id="GO:0008270">
    <property type="term" value="F:zinc ion binding"/>
    <property type="evidence" value="ECO:0007669"/>
    <property type="project" value="InterPro"/>
</dbReference>